<dbReference type="AlphaFoldDB" id="J0WS88"/>
<dbReference type="InterPro" id="IPR032675">
    <property type="entry name" value="LRR_dom_sf"/>
</dbReference>
<gene>
    <name evidence="1" type="ORF">AURDEDRAFT_188886</name>
</gene>
<evidence type="ECO:0000313" key="2">
    <source>
        <dbReference type="Proteomes" id="UP000006514"/>
    </source>
</evidence>
<reference evidence="2" key="1">
    <citation type="journal article" date="2012" name="Science">
        <title>The Paleozoic origin of enzymatic lignin decomposition reconstructed from 31 fungal genomes.</title>
        <authorList>
            <person name="Floudas D."/>
            <person name="Binder M."/>
            <person name="Riley R."/>
            <person name="Barry K."/>
            <person name="Blanchette R.A."/>
            <person name="Henrissat B."/>
            <person name="Martinez A.T."/>
            <person name="Otillar R."/>
            <person name="Spatafora J.W."/>
            <person name="Yadav J.S."/>
            <person name="Aerts A."/>
            <person name="Benoit I."/>
            <person name="Boyd A."/>
            <person name="Carlson A."/>
            <person name="Copeland A."/>
            <person name="Coutinho P.M."/>
            <person name="de Vries R.P."/>
            <person name="Ferreira P."/>
            <person name="Findley K."/>
            <person name="Foster B."/>
            <person name="Gaskell J."/>
            <person name="Glotzer D."/>
            <person name="Gorecki P."/>
            <person name="Heitman J."/>
            <person name="Hesse C."/>
            <person name="Hori C."/>
            <person name="Igarashi K."/>
            <person name="Jurgens J.A."/>
            <person name="Kallen N."/>
            <person name="Kersten P."/>
            <person name="Kohler A."/>
            <person name="Kuees U."/>
            <person name="Kumar T.K.A."/>
            <person name="Kuo A."/>
            <person name="LaButti K."/>
            <person name="Larrondo L.F."/>
            <person name="Lindquist E."/>
            <person name="Ling A."/>
            <person name="Lombard V."/>
            <person name="Lucas S."/>
            <person name="Lundell T."/>
            <person name="Martin R."/>
            <person name="McLaughlin D.J."/>
            <person name="Morgenstern I."/>
            <person name="Morin E."/>
            <person name="Murat C."/>
            <person name="Nagy L.G."/>
            <person name="Nolan M."/>
            <person name="Ohm R.A."/>
            <person name="Patyshakuliyeva A."/>
            <person name="Rokas A."/>
            <person name="Ruiz-Duenas F.J."/>
            <person name="Sabat G."/>
            <person name="Salamov A."/>
            <person name="Samejima M."/>
            <person name="Schmutz J."/>
            <person name="Slot J.C."/>
            <person name="St John F."/>
            <person name="Stenlid J."/>
            <person name="Sun H."/>
            <person name="Sun S."/>
            <person name="Syed K."/>
            <person name="Tsang A."/>
            <person name="Wiebenga A."/>
            <person name="Young D."/>
            <person name="Pisabarro A."/>
            <person name="Eastwood D.C."/>
            <person name="Martin F."/>
            <person name="Cullen D."/>
            <person name="Grigoriev I.V."/>
            <person name="Hibbett D.S."/>
        </authorList>
    </citation>
    <scope>NUCLEOTIDE SEQUENCE [LARGE SCALE GENOMIC DNA]</scope>
    <source>
        <strain evidence="2">TFB10046</strain>
    </source>
</reference>
<keyword evidence="2" id="KW-1185">Reference proteome</keyword>
<dbReference type="OrthoDB" id="2831245at2759"/>
<dbReference type="Gene3D" id="3.80.10.10">
    <property type="entry name" value="Ribonuclease Inhibitor"/>
    <property type="match status" value="1"/>
</dbReference>
<dbReference type="KEGG" id="adl:AURDEDRAFT_188886"/>
<accession>J0WS88</accession>
<proteinExistence type="predicted"/>
<evidence type="ECO:0000313" key="1">
    <source>
        <dbReference type="EMBL" id="EJD34937.1"/>
    </source>
</evidence>
<organism evidence="1 2">
    <name type="scientific">Auricularia subglabra (strain TFB-10046 / SS5)</name>
    <name type="common">White-rot fungus</name>
    <name type="synonym">Auricularia delicata (strain TFB10046)</name>
    <dbReference type="NCBI Taxonomy" id="717982"/>
    <lineage>
        <taxon>Eukaryota</taxon>
        <taxon>Fungi</taxon>
        <taxon>Dikarya</taxon>
        <taxon>Basidiomycota</taxon>
        <taxon>Agaricomycotina</taxon>
        <taxon>Agaricomycetes</taxon>
        <taxon>Auriculariales</taxon>
        <taxon>Auriculariaceae</taxon>
        <taxon>Auricularia</taxon>
    </lineage>
</organism>
<sequence length="527" mass="57609">MSLTASTDALAAVQAAIGSLQQFADSATSPTVDLSDGSAVSELRAQLRRAMEHVSAALPALQALIPGSKPQSHNHPNHPGSLPHDILAEVLKTWFTLAGGLGSSTRGRPLSAGYVAASVNRHWRAVAIATPLLWTRTILDFDAMDGIGMHIETVLSRSKASTLDVQCLRAPWKADRELASNLIDQLAALFSRCACLSISWHADFVFRISRDRLHFEHSLLPLLQLSMPHLKAISLEGFWHNAFHGDNLIDTRLLTLCPNLQDLDIEKLPLRFIDAASLPRLRSFSSGDMLPGAELAALCHAWPMLQSLDVAGVRDGTPLTLLELRTLYCRTPGIFQCLASPAATPHLQEIHIAAVPHLQAALAGFLSTVACSSLRVLELRHVRRSPAPPPATASFVRLFSSLPGLVELRLVDMTDKELSDLFIVWKDTVEHPASLELIALRQCSIDGSVTRALVNFLTRRQQLTGKCLPSLSLVQEGRLDAHYVTCPEWIRPRLEQLVQCVRIDTSTAFTCSVDDYYVQTGGSRVVS</sequence>
<name>J0WS88_AURST</name>
<dbReference type="SUPFAM" id="SSF52047">
    <property type="entry name" value="RNI-like"/>
    <property type="match status" value="1"/>
</dbReference>
<dbReference type="InParanoid" id="J0WS88"/>
<evidence type="ECO:0008006" key="3">
    <source>
        <dbReference type="Google" id="ProtNLM"/>
    </source>
</evidence>
<dbReference type="Proteomes" id="UP000006514">
    <property type="component" value="Unassembled WGS sequence"/>
</dbReference>
<dbReference type="EMBL" id="JH687913">
    <property type="protein sequence ID" value="EJD34937.1"/>
    <property type="molecule type" value="Genomic_DNA"/>
</dbReference>
<protein>
    <recommendedName>
        <fullName evidence="3">F-box domain-containing protein</fullName>
    </recommendedName>
</protein>